<dbReference type="PANTHER" id="PTHR35512:SF1">
    <property type="entry name" value="OS11G0550900 PROTEIN"/>
    <property type="match status" value="1"/>
</dbReference>
<dbReference type="Proteomes" id="UP000285712">
    <property type="component" value="Unassembled WGS sequence"/>
</dbReference>
<dbReference type="EMBL" id="QUTG01008316">
    <property type="protein sequence ID" value="RHY81059.1"/>
    <property type="molecule type" value="Genomic_DNA"/>
</dbReference>
<name>A0A397A213_APHAT</name>
<dbReference type="AlphaFoldDB" id="A0A397A213"/>
<evidence type="ECO:0000313" key="18">
    <source>
        <dbReference type="Proteomes" id="UP000283543"/>
    </source>
</evidence>
<dbReference type="Proteomes" id="UP000266239">
    <property type="component" value="Unassembled WGS sequence"/>
</dbReference>
<protein>
    <submittedName>
        <fullName evidence="2">Uncharacterized protein</fullName>
    </submittedName>
</protein>
<evidence type="ECO:0000313" key="6">
    <source>
        <dbReference type="EMBL" id="RHY58789.1"/>
    </source>
</evidence>
<dbReference type="EMBL" id="QUSZ01009202">
    <property type="protein sequence ID" value="RHX99420.1"/>
    <property type="molecule type" value="Genomic_DNA"/>
</dbReference>
<dbReference type="Proteomes" id="UP000285430">
    <property type="component" value="Unassembled WGS sequence"/>
</dbReference>
<dbReference type="Proteomes" id="UP000266196">
    <property type="component" value="Unassembled WGS sequence"/>
</dbReference>
<evidence type="ECO:0000313" key="2">
    <source>
        <dbReference type="EMBL" id="RHX99420.1"/>
    </source>
</evidence>
<evidence type="ECO:0000313" key="9">
    <source>
        <dbReference type="EMBL" id="RHZ15604.1"/>
    </source>
</evidence>
<evidence type="ECO:0000313" key="5">
    <source>
        <dbReference type="EMBL" id="RHY44106.1"/>
    </source>
</evidence>
<dbReference type="VEuPathDB" id="FungiDB:H257_02645"/>
<evidence type="ECO:0000313" key="17">
    <source>
        <dbReference type="Proteomes" id="UP000275652"/>
    </source>
</evidence>
<evidence type="ECO:0000313" key="10">
    <source>
        <dbReference type="EMBL" id="RHZ41608.1"/>
    </source>
</evidence>
<organism evidence="2 12">
    <name type="scientific">Aphanomyces astaci</name>
    <name type="common">Crayfish plague agent</name>
    <dbReference type="NCBI Taxonomy" id="112090"/>
    <lineage>
        <taxon>Eukaryota</taxon>
        <taxon>Sar</taxon>
        <taxon>Stramenopiles</taxon>
        <taxon>Oomycota</taxon>
        <taxon>Saprolegniomycetes</taxon>
        <taxon>Saprolegniales</taxon>
        <taxon>Verrucalvaceae</taxon>
        <taxon>Aphanomyces</taxon>
    </lineage>
</organism>
<gene>
    <name evidence="3" type="ORF">DYB25_005154</name>
    <name evidence="8" type="ORF">DYB26_005105</name>
    <name evidence="11" type="ORF">DYB28_012211</name>
    <name evidence="4" type="ORF">DYB30_011706</name>
    <name evidence="10" type="ORF">DYB31_000020</name>
    <name evidence="6" type="ORF">DYB34_005950</name>
    <name evidence="7" type="ORF">DYB35_002893</name>
    <name evidence="2" type="ORF">DYB36_000159</name>
    <name evidence="9" type="ORF">DYB37_003600</name>
    <name evidence="5" type="ORF">DYB38_000560</name>
</gene>
<dbReference type="EMBL" id="QUTD01011669">
    <property type="protein sequence ID" value="RHY39517.1"/>
    <property type="molecule type" value="Genomic_DNA"/>
</dbReference>
<evidence type="ECO:0000313" key="14">
    <source>
        <dbReference type="Proteomes" id="UP000266196"/>
    </source>
</evidence>
<dbReference type="Proteomes" id="UP000266643">
    <property type="component" value="Unassembled WGS sequence"/>
</dbReference>
<dbReference type="EMBL" id="QUTH01004090">
    <property type="protein sequence ID" value="RHZ15604.1"/>
    <property type="molecule type" value="Genomic_DNA"/>
</dbReference>
<evidence type="ECO:0000256" key="1">
    <source>
        <dbReference type="SAM" id="MobiDB-lite"/>
    </source>
</evidence>
<evidence type="ECO:0000313" key="7">
    <source>
        <dbReference type="EMBL" id="RHY81059.1"/>
    </source>
</evidence>
<dbReference type="Proteomes" id="UP000275652">
    <property type="component" value="Unassembled WGS sequence"/>
</dbReference>
<dbReference type="EMBL" id="QUTA01000558">
    <property type="protein sequence ID" value="RHY37542.1"/>
    <property type="molecule type" value="Genomic_DNA"/>
</dbReference>
<evidence type="ECO:0000313" key="13">
    <source>
        <dbReference type="Proteomes" id="UP000265716"/>
    </source>
</evidence>
<evidence type="ECO:0000313" key="4">
    <source>
        <dbReference type="EMBL" id="RHY39517.1"/>
    </source>
</evidence>
<dbReference type="Proteomes" id="UP000265427">
    <property type="component" value="Unassembled WGS sequence"/>
</dbReference>
<comment type="caution">
    <text evidence="2">The sequence shown here is derived from an EMBL/GenBank/DDBJ whole genome shotgun (WGS) entry which is preliminary data.</text>
</comment>
<reference evidence="12 13" key="2">
    <citation type="submission" date="2018-08" db="EMBL/GenBank/DDBJ databases">
        <title>Aphanomyces genome sequencing and annotation.</title>
        <authorList>
            <person name="Minardi D."/>
            <person name="Oidtmann B."/>
            <person name="Van Der Giezen M."/>
            <person name="Studholme D.J."/>
        </authorList>
    </citation>
    <scope>NUCLEOTIDE SEQUENCE [LARGE SCALE GENOMIC DNA]</scope>
    <source>
        <strain evidence="10 14">197901</strain>
        <strain evidence="4 16">D2</strain>
        <strain evidence="9 19">Da</strain>
        <strain evidence="8 21">FDL457</strain>
        <strain evidence="2 12">Kv</strain>
        <strain evidence="5 13">SA</strain>
        <strain evidence="6 18">Si</strain>
        <strain evidence="7 20">Sv</strain>
        <strain evidence="3 15">Yx</strain>
    </source>
</reference>
<dbReference type="Proteomes" id="UP000265716">
    <property type="component" value="Unassembled WGS sequence"/>
</dbReference>
<reference evidence="11 17" key="1">
    <citation type="journal article" date="2018" name="J. Invertebr. Pathol.">
        <title>New genotyping method for the causative agent of crayfish plague (Aphanomyces astaci) based on whole genome data.</title>
        <authorList>
            <person name="Minardi D."/>
            <person name="Studholme D.J."/>
            <person name="van der Giezen M."/>
            <person name="Pretto T."/>
            <person name="Oidtmann B."/>
        </authorList>
    </citation>
    <scope>NUCLEOTIDE SEQUENCE [LARGE SCALE GENOMIC DNA]</scope>
    <source>
        <strain evidence="11 17">KB13</strain>
    </source>
</reference>
<evidence type="ECO:0000313" key="8">
    <source>
        <dbReference type="EMBL" id="RHZ09821.1"/>
    </source>
</evidence>
<sequence length="206" mass="22281">MVSWAEIGIVIVAGGYLIGRKELPRMAKMGGRYVGRTVGAVLRAKNEYFEATKNSDLVKMQSELQKGLDELNQIRSEMTTISSMKRPYRPVSTPANRPPATASPLVAASDAAAALSSTYTPPASSHSSISSPSSIQAATISQDYLAHQSFEDLIQSAEDQEQARLAMAEINMAHEQKFASRIESVEGGADYVASSLMDSILLQRRV</sequence>
<evidence type="ECO:0000313" key="12">
    <source>
        <dbReference type="Proteomes" id="UP000265427"/>
    </source>
</evidence>
<evidence type="ECO:0000313" key="20">
    <source>
        <dbReference type="Proteomes" id="UP000285712"/>
    </source>
</evidence>
<evidence type="ECO:0000313" key="11">
    <source>
        <dbReference type="EMBL" id="RLO09183.1"/>
    </source>
</evidence>
<feature type="region of interest" description="Disordered" evidence="1">
    <location>
        <begin position="83"/>
        <end position="102"/>
    </location>
</feature>
<dbReference type="Proteomes" id="UP000283543">
    <property type="component" value="Unassembled WGS sequence"/>
</dbReference>
<dbReference type="Proteomes" id="UP000286510">
    <property type="component" value="Unassembled WGS sequence"/>
</dbReference>
<evidence type="ECO:0000313" key="21">
    <source>
        <dbReference type="Proteomes" id="UP000286510"/>
    </source>
</evidence>
<evidence type="ECO:0000313" key="19">
    <source>
        <dbReference type="Proteomes" id="UP000285430"/>
    </source>
</evidence>
<dbReference type="EMBL" id="QUTB01004925">
    <property type="protein sequence ID" value="RHY58789.1"/>
    <property type="molecule type" value="Genomic_DNA"/>
</dbReference>
<proteinExistence type="predicted"/>
<dbReference type="EMBL" id="QUTI01020390">
    <property type="protein sequence ID" value="RLO09183.1"/>
    <property type="molecule type" value="Genomic_DNA"/>
</dbReference>
<dbReference type="EMBL" id="QUTC01008363">
    <property type="protein sequence ID" value="RHY44106.1"/>
    <property type="molecule type" value="Genomic_DNA"/>
</dbReference>
<dbReference type="EMBL" id="QUTF01015310">
    <property type="protein sequence ID" value="RHZ09821.1"/>
    <property type="molecule type" value="Genomic_DNA"/>
</dbReference>
<dbReference type="PANTHER" id="PTHR35512">
    <property type="entry name" value="OS11G0550900 PROTEIN"/>
    <property type="match status" value="1"/>
</dbReference>
<dbReference type="EMBL" id="QUTE01000635">
    <property type="protein sequence ID" value="RHZ41608.1"/>
    <property type="molecule type" value="Genomic_DNA"/>
</dbReference>
<evidence type="ECO:0000313" key="15">
    <source>
        <dbReference type="Proteomes" id="UP000266239"/>
    </source>
</evidence>
<evidence type="ECO:0000313" key="16">
    <source>
        <dbReference type="Proteomes" id="UP000266643"/>
    </source>
</evidence>
<accession>A0A397A213</accession>
<evidence type="ECO:0000313" key="3">
    <source>
        <dbReference type="EMBL" id="RHY37542.1"/>
    </source>
</evidence>